<dbReference type="InterPro" id="IPR013724">
    <property type="entry name" value="GIT_SHD"/>
</dbReference>
<dbReference type="Proteomes" id="UP000295195">
    <property type="component" value="Unassembled WGS sequence"/>
</dbReference>
<feature type="domain" description="GIT Spa2 homology (SHD)" evidence="1">
    <location>
        <begin position="4"/>
        <end position="29"/>
    </location>
</feature>
<comment type="caution">
    <text evidence="2">The sequence shown here is derived from an EMBL/GenBank/DDBJ whole genome shotgun (WGS) entry which is preliminary data.</text>
</comment>
<dbReference type="RefSeq" id="WP_205759739.1">
    <property type="nucleotide sequence ID" value="NZ_JBBOJD010000047.1"/>
</dbReference>
<dbReference type="Pfam" id="PF08518">
    <property type="entry name" value="GIT_SHD"/>
    <property type="match status" value="1"/>
</dbReference>
<proteinExistence type="predicted"/>
<gene>
    <name evidence="2" type="ORF">CEE75_13000</name>
</gene>
<evidence type="ECO:0000313" key="2">
    <source>
        <dbReference type="EMBL" id="TDN28446.1"/>
    </source>
</evidence>
<name>A0A4R6CQ45_9LACO</name>
<organism evidence="2 3">
    <name type="scientific">Lactobacillus crispatus</name>
    <dbReference type="NCBI Taxonomy" id="47770"/>
    <lineage>
        <taxon>Bacteria</taxon>
        <taxon>Bacillati</taxon>
        <taxon>Bacillota</taxon>
        <taxon>Bacilli</taxon>
        <taxon>Lactobacillales</taxon>
        <taxon>Lactobacillaceae</taxon>
        <taxon>Lactobacillus</taxon>
    </lineage>
</organism>
<reference evidence="2 3" key="1">
    <citation type="submission" date="2017-06" db="EMBL/GenBank/DDBJ databases">
        <authorList>
            <person name="Swanenburg J."/>
            <person name="Kort R."/>
        </authorList>
    </citation>
    <scope>NUCLEOTIDE SEQUENCE [LARGE SCALE GENOMIC DNA]</scope>
    <source>
        <strain evidence="2 3">RL05</strain>
    </source>
</reference>
<accession>A0A4R6CQ45</accession>
<dbReference type="EMBL" id="NKLP01000289">
    <property type="protein sequence ID" value="TDN28446.1"/>
    <property type="molecule type" value="Genomic_DNA"/>
</dbReference>
<evidence type="ECO:0000313" key="3">
    <source>
        <dbReference type="Proteomes" id="UP000295195"/>
    </source>
</evidence>
<evidence type="ECO:0000259" key="1">
    <source>
        <dbReference type="Pfam" id="PF08518"/>
    </source>
</evidence>
<protein>
    <recommendedName>
        <fullName evidence="1">GIT Spa2 homology (SHD) domain-containing protein</fullName>
    </recommendedName>
</protein>
<dbReference type="AlphaFoldDB" id="A0A4R6CQ45"/>
<sequence>MQKKLSKMSESELAELGYDAYDELKRRGYEEETIEMICREKGYQEFLKENPLAEFAIENGLPIGPTGEPVGW</sequence>